<dbReference type="InterPro" id="IPR001129">
    <property type="entry name" value="Membr-assoc_MAPEG"/>
</dbReference>
<protein>
    <submittedName>
        <fullName evidence="6">MAPEG family protein</fullName>
    </submittedName>
</protein>
<comment type="caution">
    <text evidence="6">The sequence shown here is derived from an EMBL/GenBank/DDBJ whole genome shotgun (WGS) entry which is preliminary data.</text>
</comment>
<name>A0A9J6RLQ2_9GAMM</name>
<dbReference type="AlphaFoldDB" id="A0A9J6RLQ2"/>
<feature type="transmembrane region" description="Helical" evidence="5">
    <location>
        <begin position="112"/>
        <end position="132"/>
    </location>
</feature>
<evidence type="ECO:0000313" key="7">
    <source>
        <dbReference type="Proteomes" id="UP001069090"/>
    </source>
</evidence>
<evidence type="ECO:0000256" key="1">
    <source>
        <dbReference type="ARBA" id="ARBA00004370"/>
    </source>
</evidence>
<keyword evidence="4 5" id="KW-0472">Membrane</keyword>
<feature type="transmembrane region" description="Helical" evidence="5">
    <location>
        <begin position="64"/>
        <end position="91"/>
    </location>
</feature>
<sequence>MINAMFAVVMLTTVIGFVAVRARKRSVRLGQVDRRYYQLMQGYEPPDTVIKSTRCLNNMFEVPMLFYVVCCLYVALGLVSTLAIAVAWLFVLCRAIQAYIHLGCNNVSYRMYAFGAGLLCVLALWINLMVTIA</sequence>
<evidence type="ECO:0000313" key="6">
    <source>
        <dbReference type="EMBL" id="MCZ0865435.1"/>
    </source>
</evidence>
<dbReference type="EMBL" id="JAPTGG010000007">
    <property type="protein sequence ID" value="MCZ0865435.1"/>
    <property type="molecule type" value="Genomic_DNA"/>
</dbReference>
<dbReference type="Gene3D" id="1.20.120.550">
    <property type="entry name" value="Membrane associated eicosanoid/glutathione metabolism-like domain"/>
    <property type="match status" value="1"/>
</dbReference>
<evidence type="ECO:0000256" key="3">
    <source>
        <dbReference type="ARBA" id="ARBA00022989"/>
    </source>
</evidence>
<dbReference type="Proteomes" id="UP001069090">
    <property type="component" value="Unassembled WGS sequence"/>
</dbReference>
<comment type="subcellular location">
    <subcellularLocation>
        <location evidence="1">Membrane</location>
    </subcellularLocation>
</comment>
<keyword evidence="2 5" id="KW-0812">Transmembrane</keyword>
<dbReference type="InterPro" id="IPR023352">
    <property type="entry name" value="MAPEG-like_dom_sf"/>
</dbReference>
<keyword evidence="7" id="KW-1185">Reference proteome</keyword>
<accession>A0A9J6RLQ2</accession>
<evidence type="ECO:0000256" key="2">
    <source>
        <dbReference type="ARBA" id="ARBA00022692"/>
    </source>
</evidence>
<dbReference type="RefSeq" id="WP_258331583.1">
    <property type="nucleotide sequence ID" value="NZ_JAPTGG010000007.1"/>
</dbReference>
<dbReference type="Pfam" id="PF01124">
    <property type="entry name" value="MAPEG"/>
    <property type="match status" value="1"/>
</dbReference>
<evidence type="ECO:0000256" key="5">
    <source>
        <dbReference type="SAM" id="Phobius"/>
    </source>
</evidence>
<dbReference type="SUPFAM" id="SSF161084">
    <property type="entry name" value="MAPEG domain-like"/>
    <property type="match status" value="1"/>
</dbReference>
<organism evidence="6 7">
    <name type="scientific">Dasania phycosphaerae</name>
    <dbReference type="NCBI Taxonomy" id="2950436"/>
    <lineage>
        <taxon>Bacteria</taxon>
        <taxon>Pseudomonadati</taxon>
        <taxon>Pseudomonadota</taxon>
        <taxon>Gammaproteobacteria</taxon>
        <taxon>Cellvibrionales</taxon>
        <taxon>Spongiibacteraceae</taxon>
        <taxon>Dasania</taxon>
    </lineage>
</organism>
<keyword evidence="3 5" id="KW-1133">Transmembrane helix</keyword>
<reference evidence="6 7" key="1">
    <citation type="submission" date="2022-12" db="EMBL/GenBank/DDBJ databases">
        <title>Dasania phycosphaerae sp. nov., isolated from particulate material of the south coast of Korea.</title>
        <authorList>
            <person name="Jiang Y."/>
        </authorList>
    </citation>
    <scope>NUCLEOTIDE SEQUENCE [LARGE SCALE GENOMIC DNA]</scope>
    <source>
        <strain evidence="6 7">GY-19</strain>
    </source>
</reference>
<evidence type="ECO:0000256" key="4">
    <source>
        <dbReference type="ARBA" id="ARBA00023136"/>
    </source>
</evidence>
<dbReference type="GO" id="GO:0016020">
    <property type="term" value="C:membrane"/>
    <property type="evidence" value="ECO:0007669"/>
    <property type="project" value="UniProtKB-SubCell"/>
</dbReference>
<gene>
    <name evidence="6" type="ORF">O0V09_09495</name>
</gene>
<proteinExistence type="predicted"/>